<evidence type="ECO:0000259" key="6">
    <source>
        <dbReference type="PROSITE" id="PS50863"/>
    </source>
</evidence>
<keyword evidence="8" id="KW-1185">Reference proteome</keyword>
<dbReference type="Pfam" id="PF02362">
    <property type="entry name" value="B3"/>
    <property type="match status" value="1"/>
</dbReference>
<evidence type="ECO:0000256" key="5">
    <source>
        <dbReference type="ARBA" id="ARBA00023242"/>
    </source>
</evidence>
<dbReference type="PROSITE" id="PS50863">
    <property type="entry name" value="B3"/>
    <property type="match status" value="1"/>
</dbReference>
<dbReference type="InParanoid" id="S1SN06"/>
<dbReference type="InterPro" id="IPR003340">
    <property type="entry name" value="B3_DNA-bd"/>
</dbReference>
<dbReference type="AlphaFoldDB" id="S1SN06"/>
<evidence type="ECO:0000313" key="8">
    <source>
        <dbReference type="Proteomes" id="UP000026915"/>
    </source>
</evidence>
<dbReference type="HOGENOM" id="CLU_1411082_0_0_1"/>
<sequence length="193" mass="22009">MAILEKTIDGDDINQLTITKKFDAEAFPSAAGGGAMTVKDEQGSLWTFKYKVKLRNKRVLSGHWVHFVRNNRVRVGDRVAISNNDGWSSEAEYKIELAAMARIFEKYLTTQDKDEGLKIRSGADLLPRVNENLRVMDGKSKKVLVFEYQVSGRETPVIRGKQWKKFISRYNTGDTVTLYTYQGCDAEYEISVR</sequence>
<gene>
    <name evidence="7" type="ORF">TCM_046193</name>
</gene>
<keyword evidence="2" id="KW-0805">Transcription regulation</keyword>
<evidence type="ECO:0000256" key="2">
    <source>
        <dbReference type="ARBA" id="ARBA00023015"/>
    </source>
</evidence>
<organism evidence="7 8">
    <name type="scientific">Theobroma cacao</name>
    <name type="common">Cacao</name>
    <name type="synonym">Cocoa</name>
    <dbReference type="NCBI Taxonomy" id="3641"/>
    <lineage>
        <taxon>Eukaryota</taxon>
        <taxon>Viridiplantae</taxon>
        <taxon>Streptophyta</taxon>
        <taxon>Embryophyta</taxon>
        <taxon>Tracheophyta</taxon>
        <taxon>Spermatophyta</taxon>
        <taxon>Magnoliopsida</taxon>
        <taxon>eudicotyledons</taxon>
        <taxon>Gunneridae</taxon>
        <taxon>Pentapetalae</taxon>
        <taxon>rosids</taxon>
        <taxon>malvids</taxon>
        <taxon>Malvales</taxon>
        <taxon>Malvaceae</taxon>
        <taxon>Byttnerioideae</taxon>
        <taxon>Theobroma</taxon>
    </lineage>
</organism>
<proteinExistence type="predicted"/>
<keyword evidence="5" id="KW-0539">Nucleus</keyword>
<dbReference type="CDD" id="cd10017">
    <property type="entry name" value="B3_DNA"/>
    <property type="match status" value="1"/>
</dbReference>
<dbReference type="Gramene" id="EOY20529">
    <property type="protein sequence ID" value="EOY20529"/>
    <property type="gene ID" value="TCM_046193"/>
</dbReference>
<evidence type="ECO:0000256" key="3">
    <source>
        <dbReference type="ARBA" id="ARBA00023125"/>
    </source>
</evidence>
<evidence type="ECO:0000313" key="7">
    <source>
        <dbReference type="EMBL" id="EOY20529.1"/>
    </source>
</evidence>
<reference evidence="7 8" key="1">
    <citation type="journal article" date="2013" name="Genome Biol.">
        <title>The genome sequence of the most widely cultivated cacao type and its use to identify candidate genes regulating pod color.</title>
        <authorList>
            <person name="Motamayor J.C."/>
            <person name="Mockaitis K."/>
            <person name="Schmutz J."/>
            <person name="Haiminen N."/>
            <person name="Iii D.L."/>
            <person name="Cornejo O."/>
            <person name="Findley S.D."/>
            <person name="Zheng P."/>
            <person name="Utro F."/>
            <person name="Royaert S."/>
            <person name="Saski C."/>
            <person name="Jenkins J."/>
            <person name="Podicheti R."/>
            <person name="Zhao M."/>
            <person name="Scheffler B.E."/>
            <person name="Stack J.C."/>
            <person name="Feltus F.A."/>
            <person name="Mustiga G.M."/>
            <person name="Amores F."/>
            <person name="Phillips W."/>
            <person name="Marelli J.P."/>
            <person name="May G.D."/>
            <person name="Shapiro H."/>
            <person name="Ma J."/>
            <person name="Bustamante C.D."/>
            <person name="Schnell R.J."/>
            <person name="Main D."/>
            <person name="Gilbert D."/>
            <person name="Parida L."/>
            <person name="Kuhn D.N."/>
        </authorList>
    </citation>
    <scope>NUCLEOTIDE SEQUENCE [LARGE SCALE GENOMIC DNA]</scope>
    <source>
        <strain evidence="8">cv. Matina 1-6</strain>
    </source>
</reference>
<protein>
    <recommendedName>
        <fullName evidence="6">TF-B3 domain-containing protein</fullName>
    </recommendedName>
</protein>
<dbReference type="GO" id="GO:0005634">
    <property type="term" value="C:nucleus"/>
    <property type="evidence" value="ECO:0007669"/>
    <property type="project" value="UniProtKB-SubCell"/>
</dbReference>
<dbReference type="EMBL" id="KE133684">
    <property type="protein sequence ID" value="EOY20529.1"/>
    <property type="molecule type" value="Genomic_DNA"/>
</dbReference>
<dbReference type="GO" id="GO:0003677">
    <property type="term" value="F:DNA binding"/>
    <property type="evidence" value="ECO:0007669"/>
    <property type="project" value="UniProtKB-KW"/>
</dbReference>
<dbReference type="SUPFAM" id="SSF101936">
    <property type="entry name" value="DNA-binding pseudobarrel domain"/>
    <property type="match status" value="1"/>
</dbReference>
<evidence type="ECO:0000256" key="1">
    <source>
        <dbReference type="ARBA" id="ARBA00004123"/>
    </source>
</evidence>
<dbReference type="Gene3D" id="2.40.330.10">
    <property type="entry name" value="DNA-binding pseudobarrel domain"/>
    <property type="match status" value="1"/>
</dbReference>
<dbReference type="Proteomes" id="UP000026915">
    <property type="component" value="Unassembled WGS sequence"/>
</dbReference>
<feature type="domain" description="TF-B3" evidence="6">
    <location>
        <begin position="1"/>
        <end position="101"/>
    </location>
</feature>
<evidence type="ECO:0000256" key="4">
    <source>
        <dbReference type="ARBA" id="ARBA00023163"/>
    </source>
</evidence>
<comment type="subcellular location">
    <subcellularLocation>
        <location evidence="1">Nucleus</location>
    </subcellularLocation>
</comment>
<name>S1SN06_THECC</name>
<keyword evidence="4" id="KW-0804">Transcription</keyword>
<accession>S1SN06</accession>
<dbReference type="InterPro" id="IPR015300">
    <property type="entry name" value="DNA-bd_pseudobarrel_sf"/>
</dbReference>
<keyword evidence="3" id="KW-0238">DNA-binding</keyword>